<feature type="transmembrane region" description="Helical" evidence="1">
    <location>
        <begin position="48"/>
        <end position="67"/>
    </location>
</feature>
<keyword evidence="1" id="KW-0812">Transmembrane</keyword>
<gene>
    <name evidence="2" type="ORF">A4Z71_00210</name>
</gene>
<keyword evidence="1" id="KW-1133">Transmembrane helix</keyword>
<dbReference type="STRING" id="535712.A4Z71_00210"/>
<feature type="transmembrane region" description="Helical" evidence="1">
    <location>
        <begin position="311"/>
        <end position="330"/>
    </location>
</feature>
<keyword evidence="3" id="KW-1185">Reference proteome</keyword>
<proteinExistence type="predicted"/>
<dbReference type="EMBL" id="CP015208">
    <property type="protein sequence ID" value="AOY55484.1"/>
    <property type="molecule type" value="Genomic_DNA"/>
</dbReference>
<dbReference type="Proteomes" id="UP000243784">
    <property type="component" value="Chromosome"/>
</dbReference>
<reference evidence="2 3" key="1">
    <citation type="journal article" date="2016" name="Biochim. Biophys. Acta">
        <title>Photochemical characterization of actinorhodopsin and its functional existence in the natural host.</title>
        <authorList>
            <person name="Nakamura S."/>
            <person name="Kikukawa T."/>
            <person name="Tamogami J."/>
            <person name="Kamiya M."/>
            <person name="Aizawa T."/>
            <person name="Hahn M.W."/>
            <person name="Ihara K."/>
            <person name="Kamo N."/>
            <person name="Demura M."/>
        </authorList>
    </citation>
    <scope>NUCLEOTIDE SEQUENCE [LARGE SCALE GENOMIC DNA]</scope>
    <source>
        <strain evidence="2 3">MWH-Dar1</strain>
    </source>
</reference>
<name>A0A1D9DXF5_9MICO</name>
<protein>
    <submittedName>
        <fullName evidence="2">Uncharacterized protein</fullName>
    </submittedName>
</protein>
<feature type="transmembrane region" description="Helical" evidence="1">
    <location>
        <begin position="336"/>
        <end position="356"/>
    </location>
</feature>
<accession>A0A1D9DXF5</accession>
<dbReference type="InterPro" id="IPR036890">
    <property type="entry name" value="HATPase_C_sf"/>
</dbReference>
<feature type="transmembrane region" description="Helical" evidence="1">
    <location>
        <begin position="79"/>
        <end position="99"/>
    </location>
</feature>
<evidence type="ECO:0000313" key="2">
    <source>
        <dbReference type="EMBL" id="AOY55484.1"/>
    </source>
</evidence>
<organism evidence="2 3">
    <name type="scientific">Candidatus Rhodoluna planktonica</name>
    <dbReference type="NCBI Taxonomy" id="535712"/>
    <lineage>
        <taxon>Bacteria</taxon>
        <taxon>Bacillati</taxon>
        <taxon>Actinomycetota</taxon>
        <taxon>Actinomycetes</taxon>
        <taxon>Micrococcales</taxon>
        <taxon>Microbacteriaceae</taxon>
        <taxon>Luna cluster</taxon>
        <taxon>Luna-1 subcluster</taxon>
        <taxon>Rhodoluna</taxon>
    </lineage>
</organism>
<sequence>MRELTRRLKSSEALTWPAAIIVIVMVYSLGPAYTSLSAGGSEQEWRKIFFITTLVYFVYVVVAKFTFLRGKSIRQRPLLSAASLIFSGLVISLGTRMIAVYWLDLEPNRIMILRIITISIAVIVWHLALAVLVHDERTHRAELEGLLNAIESASISERFATLQLLELRNKTIKQIENTLTGAWKNLKATRQISAELIDVVNFVVRPLGREISKIEVPELGPHASVNTKITWREKINRWKNHLDTLSIYDNVATPIAVAIVPYMSRNLIAAPLGAERGVLLSFLLFFSLATLGKKLDFKIKLQWRLKWRARLAVTLVVSACFVDAYLFSVLFSKANIQLSMIAVAGNLMICSIIFFIRLLNFDRKKIIEELQVVSRNLFWSQARLKQLVWVERQRLSNLVHGHIQSQIIATAANFETQNLTDRETVALFKKLRIDLQKIIRDQSRTESVPKLLRSLKKLWMNSVDIRWTISEEARKVLKLDQNAADSVIEIIRESILNSVKHARAQVLIVDIKLAESKSHTIPSAGFLILNVTNDGRPIPKKVTKGQGLAFLDLVAAEWHLLSSSTETQLTARVAFQN</sequence>
<feature type="transmembrane region" description="Helical" evidence="1">
    <location>
        <begin position="111"/>
        <end position="133"/>
    </location>
</feature>
<keyword evidence="1" id="KW-0472">Membrane</keyword>
<feature type="transmembrane region" description="Helical" evidence="1">
    <location>
        <begin position="12"/>
        <end position="36"/>
    </location>
</feature>
<evidence type="ECO:0000313" key="3">
    <source>
        <dbReference type="Proteomes" id="UP000243784"/>
    </source>
</evidence>
<dbReference type="KEGG" id="rpla:A4Z71_00210"/>
<feature type="transmembrane region" description="Helical" evidence="1">
    <location>
        <begin position="268"/>
        <end position="291"/>
    </location>
</feature>
<feature type="transmembrane region" description="Helical" evidence="1">
    <location>
        <begin position="242"/>
        <end position="262"/>
    </location>
</feature>
<dbReference type="AlphaFoldDB" id="A0A1D9DXF5"/>
<evidence type="ECO:0000256" key="1">
    <source>
        <dbReference type="SAM" id="Phobius"/>
    </source>
</evidence>
<dbReference type="Gene3D" id="3.30.565.10">
    <property type="entry name" value="Histidine kinase-like ATPase, C-terminal domain"/>
    <property type="match status" value="1"/>
</dbReference>